<dbReference type="STRING" id="1298598.JCM21714_4472"/>
<reference evidence="1 2" key="1">
    <citation type="journal article" date="2014" name="Genome Announc.">
        <title>Draft Genome Sequence of the Boron-Tolerant and Moderately Halotolerant Bacterium Gracilibacillus boraciitolerans JCM 21714T.</title>
        <authorList>
            <person name="Ahmed I."/>
            <person name="Oshima K."/>
            <person name="Suda W."/>
            <person name="Kitamura K."/>
            <person name="Iida T."/>
            <person name="Ohmori Y."/>
            <person name="Fujiwara T."/>
            <person name="Hattori M."/>
            <person name="Ohkuma M."/>
        </authorList>
    </citation>
    <scope>NUCLEOTIDE SEQUENCE [LARGE SCALE GENOMIC DNA]</scope>
    <source>
        <strain evidence="1 2">JCM 21714</strain>
    </source>
</reference>
<proteinExistence type="predicted"/>
<gene>
    <name evidence="1" type="ORF">JCM21714_4472</name>
</gene>
<name>W4VQT6_9BACI</name>
<dbReference type="Proteomes" id="UP000019102">
    <property type="component" value="Unassembled WGS sequence"/>
</dbReference>
<protein>
    <submittedName>
        <fullName evidence="1">Uncharacterized protein</fullName>
    </submittedName>
</protein>
<organism evidence="1 2">
    <name type="scientific">Gracilibacillus boraciitolerans JCM 21714</name>
    <dbReference type="NCBI Taxonomy" id="1298598"/>
    <lineage>
        <taxon>Bacteria</taxon>
        <taxon>Bacillati</taxon>
        <taxon>Bacillota</taxon>
        <taxon>Bacilli</taxon>
        <taxon>Bacillales</taxon>
        <taxon>Bacillaceae</taxon>
        <taxon>Gracilibacillus</taxon>
    </lineage>
</organism>
<dbReference type="EMBL" id="BAVS01000045">
    <property type="protein sequence ID" value="GAE95254.1"/>
    <property type="molecule type" value="Genomic_DNA"/>
</dbReference>
<dbReference type="AlphaFoldDB" id="W4VQT6"/>
<keyword evidence="2" id="KW-1185">Reference proteome</keyword>
<sequence length="132" mass="15198">MPAKLFSTFTNYDEKIQAAVNDAMAPINTLASRIEGIRDGLQRLQYRIPMILDRFRPYIEHALFDNARYTEVYLYNHAALALLKETDILFTDINHQLANEQAKAIDEILLNGKAIDENNLLLREQVELGTLY</sequence>
<comment type="caution">
    <text evidence="1">The sequence shown here is derived from an EMBL/GenBank/DDBJ whole genome shotgun (WGS) entry which is preliminary data.</text>
</comment>
<accession>W4VQT6</accession>
<evidence type="ECO:0000313" key="1">
    <source>
        <dbReference type="EMBL" id="GAE95254.1"/>
    </source>
</evidence>
<dbReference type="eggNOG" id="ENOG502ZWUV">
    <property type="taxonomic scope" value="Bacteria"/>
</dbReference>
<evidence type="ECO:0000313" key="2">
    <source>
        <dbReference type="Proteomes" id="UP000019102"/>
    </source>
</evidence>